<comment type="caution">
    <text evidence="1">The sequence shown here is derived from an EMBL/GenBank/DDBJ whole genome shotgun (WGS) entry which is preliminary data.</text>
</comment>
<accession>A0ACC0KDV9</accession>
<organism evidence="1 2">
    <name type="scientific">Choristoneura fumiferana</name>
    <name type="common">Spruce budworm moth</name>
    <name type="synonym">Archips fumiferana</name>
    <dbReference type="NCBI Taxonomy" id="7141"/>
    <lineage>
        <taxon>Eukaryota</taxon>
        <taxon>Metazoa</taxon>
        <taxon>Ecdysozoa</taxon>
        <taxon>Arthropoda</taxon>
        <taxon>Hexapoda</taxon>
        <taxon>Insecta</taxon>
        <taxon>Pterygota</taxon>
        <taxon>Neoptera</taxon>
        <taxon>Endopterygota</taxon>
        <taxon>Lepidoptera</taxon>
        <taxon>Glossata</taxon>
        <taxon>Ditrysia</taxon>
        <taxon>Tortricoidea</taxon>
        <taxon>Tortricidae</taxon>
        <taxon>Tortricinae</taxon>
        <taxon>Choristoneura</taxon>
    </lineage>
</organism>
<name>A0ACC0KDV9_CHOFU</name>
<proteinExistence type="predicted"/>
<evidence type="ECO:0000313" key="2">
    <source>
        <dbReference type="Proteomes" id="UP001064048"/>
    </source>
</evidence>
<dbReference type="EMBL" id="CM046105">
    <property type="protein sequence ID" value="KAI8434638.1"/>
    <property type="molecule type" value="Genomic_DNA"/>
</dbReference>
<evidence type="ECO:0000313" key="1">
    <source>
        <dbReference type="EMBL" id="KAI8434638.1"/>
    </source>
</evidence>
<reference evidence="1 2" key="1">
    <citation type="journal article" date="2022" name="Genome Biol. Evol.">
        <title>The Spruce Budworm Genome: Reconstructing the Evolutionary History of Antifreeze Proteins.</title>
        <authorList>
            <person name="Beliveau C."/>
            <person name="Gagne P."/>
            <person name="Picq S."/>
            <person name="Vernygora O."/>
            <person name="Keeling C.I."/>
            <person name="Pinkney K."/>
            <person name="Doucet D."/>
            <person name="Wen F."/>
            <person name="Johnston J.S."/>
            <person name="Maaroufi H."/>
            <person name="Boyle B."/>
            <person name="Laroche J."/>
            <person name="Dewar K."/>
            <person name="Juretic N."/>
            <person name="Blackburn G."/>
            <person name="Nisole A."/>
            <person name="Brunet B."/>
            <person name="Brandao M."/>
            <person name="Lumley L."/>
            <person name="Duan J."/>
            <person name="Quan G."/>
            <person name="Lucarotti C.J."/>
            <person name="Roe A.D."/>
            <person name="Sperling F.A.H."/>
            <person name="Levesque R.C."/>
            <person name="Cusson M."/>
        </authorList>
    </citation>
    <scope>NUCLEOTIDE SEQUENCE [LARGE SCALE GENOMIC DNA]</scope>
    <source>
        <strain evidence="1">Glfc:IPQL:Cfum</strain>
    </source>
</reference>
<sequence length="234" mass="25925">MFVLLECNGKRFSHLICGNGNLQEKSIEFGTNIGIREGDQGSWESGLSYECRSLLFKALHNLIERCLLSRDFVRLGKWFVQPYDGDEEDVGKSDTGAVRSGGHGDGTRLERQRRGHRAASGRVLMGGVRMRYPLPYVLVTGMEPPPAPPPPAAELAARAAMALTTPRPSQPADISYGETAEKFEDFVDPTRKTPCTCAKWRRRRTARAAAFHRRTAPARAAPRHAAPPRHHTPP</sequence>
<protein>
    <submittedName>
        <fullName evidence="1">Uncharacterized protein</fullName>
    </submittedName>
</protein>
<gene>
    <name evidence="1" type="ORF">MSG28_003171</name>
</gene>
<keyword evidence="2" id="KW-1185">Reference proteome</keyword>
<dbReference type="Proteomes" id="UP001064048">
    <property type="component" value="Chromosome 5"/>
</dbReference>